<feature type="binding site" evidence="1">
    <location>
        <position position="71"/>
    </location>
    <ligand>
        <name>substrate</name>
    </ligand>
</feature>
<dbReference type="InterPro" id="IPR029033">
    <property type="entry name" value="His_PPase_superfam"/>
</dbReference>
<sequence>MTTPAYALPKRRRIFLMRHGDVTYFDATGRAIDPVNVPLNERGRDEATAAGREFKAQQIRFDKVIASGLPRTLETAQRVLAETGQQIDIDVWPEWEEIRGGRLSNLPPKDFERAFLSVFDGIVPETTAFLGGETIGELLDRVLPPLQRLRDDASWDTALLVLHGGVNRALLSHAITGGGRMFFGHLSQTTGCINALDVGDKPGDWVIRALNHSPPSPLHASVRNTTMELLYEQFVRFTSALK</sequence>
<protein>
    <submittedName>
        <fullName evidence="2">Phosphoglycerate mutase</fullName>
    </submittedName>
</protein>
<dbReference type="GO" id="GO:0005737">
    <property type="term" value="C:cytoplasm"/>
    <property type="evidence" value="ECO:0007669"/>
    <property type="project" value="TreeGrafter"/>
</dbReference>
<name>A0A158I5J1_CABSO</name>
<dbReference type="AlphaFoldDB" id="A0A158I5J1"/>
<proteinExistence type="predicted"/>
<organism evidence="2 3">
    <name type="scientific">Caballeronia sordidicola</name>
    <name type="common">Burkholderia sordidicola</name>
    <dbReference type="NCBI Taxonomy" id="196367"/>
    <lineage>
        <taxon>Bacteria</taxon>
        <taxon>Pseudomonadati</taxon>
        <taxon>Pseudomonadota</taxon>
        <taxon>Betaproteobacteria</taxon>
        <taxon>Burkholderiales</taxon>
        <taxon>Burkholderiaceae</taxon>
        <taxon>Caballeronia</taxon>
    </lineage>
</organism>
<evidence type="ECO:0000256" key="1">
    <source>
        <dbReference type="PIRSR" id="PIRSR613078-2"/>
    </source>
</evidence>
<dbReference type="PANTHER" id="PTHR48100:SF1">
    <property type="entry name" value="HISTIDINE PHOSPHATASE FAMILY PROTEIN-RELATED"/>
    <property type="match status" value="1"/>
</dbReference>
<dbReference type="RefSeq" id="WP_060858530.1">
    <property type="nucleotide sequence ID" value="NZ_FCOC02000026.1"/>
</dbReference>
<dbReference type="InterPro" id="IPR050275">
    <property type="entry name" value="PGM_Phosphatase"/>
</dbReference>
<reference evidence="2 3" key="1">
    <citation type="submission" date="2016-01" db="EMBL/GenBank/DDBJ databases">
        <authorList>
            <person name="Oliw E.H."/>
        </authorList>
    </citation>
    <scope>NUCLEOTIDE SEQUENCE [LARGE SCALE GENOMIC DNA]</scope>
    <source>
        <strain evidence="2">LMG 22029</strain>
    </source>
</reference>
<evidence type="ECO:0000313" key="2">
    <source>
        <dbReference type="EMBL" id="SAL51858.1"/>
    </source>
</evidence>
<dbReference type="GO" id="GO:0016791">
    <property type="term" value="F:phosphatase activity"/>
    <property type="evidence" value="ECO:0007669"/>
    <property type="project" value="TreeGrafter"/>
</dbReference>
<dbReference type="OrthoDB" id="9781415at2"/>
<dbReference type="Gene3D" id="3.40.50.1240">
    <property type="entry name" value="Phosphoglycerate mutase-like"/>
    <property type="match status" value="1"/>
</dbReference>
<dbReference type="EMBL" id="FCOC02000026">
    <property type="protein sequence ID" value="SAL51858.1"/>
    <property type="molecule type" value="Genomic_DNA"/>
</dbReference>
<gene>
    <name evidence="2" type="ORF">AWB64_05560</name>
</gene>
<dbReference type="SMART" id="SM00855">
    <property type="entry name" value="PGAM"/>
    <property type="match status" value="1"/>
</dbReference>
<evidence type="ECO:0000313" key="3">
    <source>
        <dbReference type="Proteomes" id="UP000054893"/>
    </source>
</evidence>
<dbReference type="PANTHER" id="PTHR48100">
    <property type="entry name" value="BROAD-SPECIFICITY PHOSPHATASE YOR283W-RELATED"/>
    <property type="match status" value="1"/>
</dbReference>
<dbReference type="CDD" id="cd07067">
    <property type="entry name" value="HP_PGM_like"/>
    <property type="match status" value="1"/>
</dbReference>
<dbReference type="SUPFAM" id="SSF53254">
    <property type="entry name" value="Phosphoglycerate mutase-like"/>
    <property type="match status" value="1"/>
</dbReference>
<accession>A0A158I5J1</accession>
<dbReference type="Proteomes" id="UP000054893">
    <property type="component" value="Unassembled WGS sequence"/>
</dbReference>
<dbReference type="InterPro" id="IPR013078">
    <property type="entry name" value="His_Pase_superF_clade-1"/>
</dbReference>
<dbReference type="Pfam" id="PF00300">
    <property type="entry name" value="His_Phos_1"/>
    <property type="match status" value="1"/>
</dbReference>